<dbReference type="RefSeq" id="WP_421727798.1">
    <property type="nucleotide sequence ID" value="NZ_CACRSZ010000056.1"/>
</dbReference>
<dbReference type="GO" id="GO:0016788">
    <property type="term" value="F:hydrolase activity, acting on ester bonds"/>
    <property type="evidence" value="ECO:0007669"/>
    <property type="project" value="UniProtKB-ARBA"/>
</dbReference>
<dbReference type="EMBL" id="CACRSZ010000056">
    <property type="protein sequence ID" value="VYT33594.1"/>
    <property type="molecule type" value="Genomic_DNA"/>
</dbReference>
<name>A0A6N2VTF7_9BACE</name>
<accession>A0A6N2VTF7</accession>
<reference evidence="1" key="1">
    <citation type="submission" date="2019-11" db="EMBL/GenBank/DDBJ databases">
        <authorList>
            <person name="Feng L."/>
        </authorList>
    </citation>
    <scope>NUCLEOTIDE SEQUENCE</scope>
    <source>
        <strain evidence="1">BfaecisLFYP10</strain>
    </source>
</reference>
<organism evidence="1">
    <name type="scientific">Bacteroides faecis</name>
    <dbReference type="NCBI Taxonomy" id="674529"/>
    <lineage>
        <taxon>Bacteria</taxon>
        <taxon>Pseudomonadati</taxon>
        <taxon>Bacteroidota</taxon>
        <taxon>Bacteroidia</taxon>
        <taxon>Bacteroidales</taxon>
        <taxon>Bacteroidaceae</taxon>
        <taxon>Bacteroides</taxon>
    </lineage>
</organism>
<protein>
    <recommendedName>
        <fullName evidence="2">SGNH/GDSL hydrolase family protein</fullName>
    </recommendedName>
</protein>
<evidence type="ECO:0000313" key="1">
    <source>
        <dbReference type="EMBL" id="VYT33594.1"/>
    </source>
</evidence>
<sequence>MEKATTLLAFCVKAVVLLVILFGVDRLVGITFVSMKEVALARNPYHEWMKTAYILDKCDAECLVIGSSKAERSYVTDILQDSLLMSVYDGGQGGCFFLFQNCVVNMLLDRGKPKQIIWDVQPECLPESSTMQEYQNVRYLSPYYDSASWVRAFVDSEDSRAAVKMQCQMFRYNTKLVQYVMPILGGGKKTKGGYSPLPTCGYKYPVLKDGAATAETLMGGLDEYKLNVYEKTLSRCKENDVDITIFISPSYSIKGRAYKEAVVQLAEVANRYGYELMDFSSDERFMCDSTLFKDASHLNDRGARMYTSIVAEALKNKK</sequence>
<dbReference type="AlphaFoldDB" id="A0A6N2VTF7"/>
<proteinExistence type="predicted"/>
<evidence type="ECO:0008006" key="2">
    <source>
        <dbReference type="Google" id="ProtNLM"/>
    </source>
</evidence>
<dbReference type="InterPro" id="IPR036514">
    <property type="entry name" value="SGNH_hydro_sf"/>
</dbReference>
<dbReference type="Gene3D" id="3.40.50.1110">
    <property type="entry name" value="SGNH hydrolase"/>
    <property type="match status" value="1"/>
</dbReference>
<dbReference type="SUPFAM" id="SSF52266">
    <property type="entry name" value="SGNH hydrolase"/>
    <property type="match status" value="1"/>
</dbReference>
<gene>
    <name evidence="1" type="ORF">BFLFYP10_02479</name>
</gene>